<dbReference type="Gene3D" id="1.25.40.10">
    <property type="entry name" value="Tetratricopeptide repeat domain"/>
    <property type="match status" value="2"/>
</dbReference>
<feature type="repeat" description="TPR" evidence="1">
    <location>
        <begin position="328"/>
        <end position="361"/>
    </location>
</feature>
<dbReference type="AlphaFoldDB" id="A0A379C5U9"/>
<dbReference type="SUPFAM" id="SSF48452">
    <property type="entry name" value="TPR-like"/>
    <property type="match status" value="1"/>
</dbReference>
<protein>
    <submittedName>
        <fullName evidence="2">Flp pilus assembly protein TadD, contains TPR repeats</fullName>
    </submittedName>
</protein>
<dbReference type="InterPro" id="IPR011990">
    <property type="entry name" value="TPR-like_helical_dom_sf"/>
</dbReference>
<reference evidence="2 3" key="1">
    <citation type="submission" date="2018-06" db="EMBL/GenBank/DDBJ databases">
        <authorList>
            <consortium name="Pathogen Informatics"/>
            <person name="Doyle S."/>
        </authorList>
    </citation>
    <scope>NUCLEOTIDE SEQUENCE [LARGE SCALE GENOMIC DNA]</scope>
    <source>
        <strain evidence="2 3">NCTC13149</strain>
    </source>
</reference>
<accession>A0A379C5U9</accession>
<dbReference type="STRING" id="1122949.GCA_000378725_01381"/>
<sequence length="380" mass="45008">MTIEEKLEKEINEKIEKIGFIELKDNIKIKDDIYLKKGIDYPLKFSYLKKGLRDKSFYAGIDLEKFIDSMIYLIGIKKDINNSQIYIKNIKDIIKDPFEYIISKAYESLKNDSASAIIYLQAYENLYGFDKRILFSKYQVIEYYIDKNRDEIDYKELEQAESNIINNYLDMIEEDEKFAPPYLRLAYIYENRGHFIKAKLYFEKYLFYSKEEATKEEVRQELVKIEDYVSIEAAQTYIIYGDNFKALQALEKISLDYKDKMLLNLLKGKVNYALGKFEEASKFLELSYLEKITDENASLLAMAYAQEGQINRAKKILEEAIEIEKESNILYYDLATINLNENKPEEALENFKKSYRLHSDENIEKIIKKLEETIDKKNKS</sequence>
<dbReference type="SMART" id="SM00028">
    <property type="entry name" value="TPR"/>
    <property type="match status" value="3"/>
</dbReference>
<dbReference type="EMBL" id="UGSZ01000001">
    <property type="protein sequence ID" value="SUB57630.1"/>
    <property type="molecule type" value="Genomic_DNA"/>
</dbReference>
<dbReference type="Pfam" id="PF13181">
    <property type="entry name" value="TPR_8"/>
    <property type="match status" value="2"/>
</dbReference>
<keyword evidence="1" id="KW-0802">TPR repeat</keyword>
<name>A0A379C5U9_9FIRM</name>
<proteinExistence type="predicted"/>
<dbReference type="OrthoDB" id="358807at2"/>
<dbReference type="PROSITE" id="PS50005">
    <property type="entry name" value="TPR"/>
    <property type="match status" value="1"/>
</dbReference>
<gene>
    <name evidence="2" type="ORF">NCTC13149_01479</name>
</gene>
<dbReference type="InterPro" id="IPR019734">
    <property type="entry name" value="TPR_rpt"/>
</dbReference>
<evidence type="ECO:0000256" key="1">
    <source>
        <dbReference type="PROSITE-ProRule" id="PRU00339"/>
    </source>
</evidence>
<organism evidence="2 3">
    <name type="scientific">Peptoniphilus lacrimalis</name>
    <dbReference type="NCBI Taxonomy" id="33031"/>
    <lineage>
        <taxon>Bacteria</taxon>
        <taxon>Bacillati</taxon>
        <taxon>Bacillota</taxon>
        <taxon>Tissierellia</taxon>
        <taxon>Tissierellales</taxon>
        <taxon>Peptoniphilaceae</taxon>
        <taxon>Peptoniphilus</taxon>
    </lineage>
</organism>
<evidence type="ECO:0000313" key="3">
    <source>
        <dbReference type="Proteomes" id="UP000255517"/>
    </source>
</evidence>
<evidence type="ECO:0000313" key="2">
    <source>
        <dbReference type="EMBL" id="SUB57630.1"/>
    </source>
</evidence>
<dbReference type="RefSeq" id="WP_019035044.1">
    <property type="nucleotide sequence ID" value="NZ_JBBNGY010000010.1"/>
</dbReference>
<dbReference type="Proteomes" id="UP000255517">
    <property type="component" value="Unassembled WGS sequence"/>
</dbReference>